<dbReference type="GO" id="GO:0005634">
    <property type="term" value="C:nucleus"/>
    <property type="evidence" value="ECO:0007669"/>
    <property type="project" value="UniProtKB-SubCell"/>
</dbReference>
<accession>A0AAE0U802</accession>
<gene>
    <name evidence="7" type="ORF">B0H63DRAFT_506100</name>
</gene>
<dbReference type="Gene3D" id="1.10.20.10">
    <property type="entry name" value="Histone, subunit A"/>
    <property type="match status" value="1"/>
</dbReference>
<reference evidence="7" key="1">
    <citation type="journal article" date="2023" name="Mol. Phylogenet. Evol.">
        <title>Genome-scale phylogeny and comparative genomics of the fungal order Sordariales.</title>
        <authorList>
            <person name="Hensen N."/>
            <person name="Bonometti L."/>
            <person name="Westerberg I."/>
            <person name="Brannstrom I.O."/>
            <person name="Guillou S."/>
            <person name="Cros-Aarteil S."/>
            <person name="Calhoun S."/>
            <person name="Haridas S."/>
            <person name="Kuo A."/>
            <person name="Mondo S."/>
            <person name="Pangilinan J."/>
            <person name="Riley R."/>
            <person name="LaButti K."/>
            <person name="Andreopoulos B."/>
            <person name="Lipzen A."/>
            <person name="Chen C."/>
            <person name="Yan M."/>
            <person name="Daum C."/>
            <person name="Ng V."/>
            <person name="Clum A."/>
            <person name="Steindorff A."/>
            <person name="Ohm R.A."/>
            <person name="Martin F."/>
            <person name="Silar P."/>
            <person name="Natvig D.O."/>
            <person name="Lalanne C."/>
            <person name="Gautier V."/>
            <person name="Ament-Velasquez S.L."/>
            <person name="Kruys A."/>
            <person name="Hutchinson M.I."/>
            <person name="Powell A.J."/>
            <person name="Barry K."/>
            <person name="Miller A.N."/>
            <person name="Grigoriev I.V."/>
            <person name="Debuchy R."/>
            <person name="Gladieux P."/>
            <person name="Hiltunen Thoren M."/>
            <person name="Johannesson H."/>
        </authorList>
    </citation>
    <scope>NUCLEOTIDE SEQUENCE</scope>
    <source>
        <strain evidence="7">CBS 232.78</strain>
    </source>
</reference>
<dbReference type="InterPro" id="IPR009072">
    <property type="entry name" value="Histone-fold"/>
</dbReference>
<evidence type="ECO:0000313" key="7">
    <source>
        <dbReference type="EMBL" id="KAK3394373.1"/>
    </source>
</evidence>
<feature type="compositionally biased region" description="Acidic residues" evidence="5">
    <location>
        <begin position="222"/>
        <end position="231"/>
    </location>
</feature>
<feature type="domain" description="Bromodomain associated" evidence="6">
    <location>
        <begin position="7"/>
        <end position="79"/>
    </location>
</feature>
<proteinExistence type="predicted"/>
<evidence type="ECO:0000256" key="1">
    <source>
        <dbReference type="ARBA" id="ARBA00004123"/>
    </source>
</evidence>
<keyword evidence="2" id="KW-0805">Transcription regulation</keyword>
<name>A0AAE0U802_9PEZI</name>
<dbReference type="AlphaFoldDB" id="A0AAE0U802"/>
<dbReference type="EMBL" id="JAULSW010000001">
    <property type="protein sequence ID" value="KAK3394373.1"/>
    <property type="molecule type" value="Genomic_DNA"/>
</dbReference>
<dbReference type="CDD" id="cd00076">
    <property type="entry name" value="HFD_SF"/>
    <property type="match status" value="1"/>
</dbReference>
<dbReference type="Pfam" id="PF07524">
    <property type="entry name" value="Bromo_TP"/>
    <property type="match status" value="1"/>
</dbReference>
<evidence type="ECO:0000256" key="5">
    <source>
        <dbReference type="SAM" id="MobiDB-lite"/>
    </source>
</evidence>
<evidence type="ECO:0000256" key="3">
    <source>
        <dbReference type="ARBA" id="ARBA00023163"/>
    </source>
</evidence>
<comment type="caution">
    <text evidence="7">The sequence shown here is derived from an EMBL/GenBank/DDBJ whole genome shotgun (WGS) entry which is preliminary data.</text>
</comment>
<dbReference type="GO" id="GO:0046982">
    <property type="term" value="F:protein heterodimerization activity"/>
    <property type="evidence" value="ECO:0007669"/>
    <property type="project" value="InterPro"/>
</dbReference>
<evidence type="ECO:0000256" key="4">
    <source>
        <dbReference type="ARBA" id="ARBA00023242"/>
    </source>
</evidence>
<feature type="compositionally biased region" description="Basic and acidic residues" evidence="5">
    <location>
        <begin position="188"/>
        <end position="206"/>
    </location>
</feature>
<evidence type="ECO:0000256" key="2">
    <source>
        <dbReference type="ARBA" id="ARBA00023015"/>
    </source>
</evidence>
<evidence type="ECO:0000259" key="6">
    <source>
        <dbReference type="Pfam" id="PF07524"/>
    </source>
</evidence>
<reference evidence="7" key="2">
    <citation type="submission" date="2023-06" db="EMBL/GenBank/DDBJ databases">
        <authorList>
            <consortium name="Lawrence Berkeley National Laboratory"/>
            <person name="Haridas S."/>
            <person name="Hensen N."/>
            <person name="Bonometti L."/>
            <person name="Westerberg I."/>
            <person name="Brannstrom I.O."/>
            <person name="Guillou S."/>
            <person name="Cros-Aarteil S."/>
            <person name="Calhoun S."/>
            <person name="Kuo A."/>
            <person name="Mondo S."/>
            <person name="Pangilinan J."/>
            <person name="Riley R."/>
            <person name="LaButti K."/>
            <person name="Andreopoulos B."/>
            <person name="Lipzen A."/>
            <person name="Chen C."/>
            <person name="Yanf M."/>
            <person name="Daum C."/>
            <person name="Ng V."/>
            <person name="Clum A."/>
            <person name="Steindorff A."/>
            <person name="Ohm R."/>
            <person name="Martin F."/>
            <person name="Silar P."/>
            <person name="Natvig D."/>
            <person name="Lalanne C."/>
            <person name="Gautier V."/>
            <person name="Ament-velasquez S.L."/>
            <person name="Kruys A."/>
            <person name="Hutchinson M.I."/>
            <person name="Powell A.J."/>
            <person name="Barry K."/>
            <person name="Miller A.N."/>
            <person name="Grigoriev I.V."/>
            <person name="Debuchy R."/>
            <person name="Gladieux P."/>
            <person name="Thoren M.H."/>
            <person name="Johannesson H."/>
        </authorList>
    </citation>
    <scope>NUCLEOTIDE SEQUENCE</scope>
    <source>
        <strain evidence="7">CBS 232.78</strain>
    </source>
</reference>
<evidence type="ECO:0000313" key="8">
    <source>
        <dbReference type="Proteomes" id="UP001285441"/>
    </source>
</evidence>
<sequence length="231" mass="25221">MTPPASLFHTYLRPSVLQILRAAGYHTAKTAVLDSMTDLAVRYFLNLCLMTAGFAAHNGTADNTGAVVPTIVDVRMALQRAGALLPEKAEEEQDFFGFEDMRGTEAFIAWASGPVNREIKRVALDGNEEAYDYLNALKMKHSQTDDDSKFMGTLLGRPNDHGDVQVEGGPFPSISSWEEQMHKAGSRSPDEVHDDLVNGDRDEDSRPPSSGLSSLGDRSIADELDMGMDLS</sequence>
<dbReference type="Proteomes" id="UP001285441">
    <property type="component" value="Unassembled WGS sequence"/>
</dbReference>
<keyword evidence="3" id="KW-0804">Transcription</keyword>
<comment type="subcellular location">
    <subcellularLocation>
        <location evidence="1">Nucleus</location>
    </subcellularLocation>
</comment>
<dbReference type="InterPro" id="IPR006565">
    <property type="entry name" value="BTP"/>
</dbReference>
<protein>
    <recommendedName>
        <fullName evidence="6">Bromodomain associated domain-containing protein</fullName>
    </recommendedName>
</protein>
<keyword evidence="8" id="KW-1185">Reference proteome</keyword>
<feature type="region of interest" description="Disordered" evidence="5">
    <location>
        <begin position="155"/>
        <end position="231"/>
    </location>
</feature>
<organism evidence="7 8">
    <name type="scientific">Podospora didyma</name>
    <dbReference type="NCBI Taxonomy" id="330526"/>
    <lineage>
        <taxon>Eukaryota</taxon>
        <taxon>Fungi</taxon>
        <taxon>Dikarya</taxon>
        <taxon>Ascomycota</taxon>
        <taxon>Pezizomycotina</taxon>
        <taxon>Sordariomycetes</taxon>
        <taxon>Sordariomycetidae</taxon>
        <taxon>Sordariales</taxon>
        <taxon>Podosporaceae</taxon>
        <taxon>Podospora</taxon>
    </lineage>
</organism>
<keyword evidence="4" id="KW-0539">Nucleus</keyword>
<feature type="compositionally biased region" description="Low complexity" evidence="5">
    <location>
        <begin position="207"/>
        <end position="218"/>
    </location>
</feature>